<evidence type="ECO:0000256" key="1">
    <source>
        <dbReference type="SAM" id="MobiDB-lite"/>
    </source>
</evidence>
<dbReference type="EMBL" id="FNAJ01000002">
    <property type="protein sequence ID" value="SDD64666.1"/>
    <property type="molecule type" value="Genomic_DNA"/>
</dbReference>
<evidence type="ECO:0000259" key="2">
    <source>
        <dbReference type="SMART" id="SM00974"/>
    </source>
</evidence>
<dbReference type="EMBL" id="BJVY01000063">
    <property type="protein sequence ID" value="GEL75182.1"/>
    <property type="molecule type" value="Genomic_DNA"/>
</dbReference>
<dbReference type="AlphaFoldDB" id="A0A511HNL7"/>
<dbReference type="SMART" id="SM00974">
    <property type="entry name" value="T5orf172"/>
    <property type="match status" value="1"/>
</dbReference>
<keyword evidence="5" id="KW-1185">Reference proteome</keyword>
<evidence type="ECO:0000313" key="5">
    <source>
        <dbReference type="Proteomes" id="UP000198717"/>
    </source>
</evidence>
<feature type="domain" description="Bacteriophage T5 Orf172 DNA-binding" evidence="2">
    <location>
        <begin position="74"/>
        <end position="146"/>
    </location>
</feature>
<dbReference type="InterPro" id="IPR018306">
    <property type="entry name" value="Phage_T5_Orf172_DNA-bd"/>
</dbReference>
<organism evidence="3 6">
    <name type="scientific">Myxococcus virescens</name>
    <dbReference type="NCBI Taxonomy" id="83456"/>
    <lineage>
        <taxon>Bacteria</taxon>
        <taxon>Pseudomonadati</taxon>
        <taxon>Myxococcota</taxon>
        <taxon>Myxococcia</taxon>
        <taxon>Myxococcales</taxon>
        <taxon>Cystobacterineae</taxon>
        <taxon>Myxococcaceae</taxon>
        <taxon>Myxococcus</taxon>
    </lineage>
</organism>
<dbReference type="Proteomes" id="UP000198717">
    <property type="component" value="Unassembled WGS sequence"/>
</dbReference>
<evidence type="ECO:0000313" key="4">
    <source>
        <dbReference type="EMBL" id="SDD64666.1"/>
    </source>
</evidence>
<name>A0A511HNL7_9BACT</name>
<dbReference type="RefSeq" id="WP_090487369.1">
    <property type="nucleotide sequence ID" value="NZ_BJVY01000063.1"/>
</dbReference>
<dbReference type="Pfam" id="PF13455">
    <property type="entry name" value="MUG113"/>
    <property type="match status" value="1"/>
</dbReference>
<proteinExistence type="predicted"/>
<feature type="compositionally biased region" description="Pro residues" evidence="1">
    <location>
        <begin position="51"/>
        <end position="65"/>
    </location>
</feature>
<feature type="region of interest" description="Disordered" evidence="1">
    <location>
        <begin position="46"/>
        <end position="65"/>
    </location>
</feature>
<protein>
    <submittedName>
        <fullName evidence="4">T5orf172 domain-containing protein</fullName>
    </submittedName>
</protein>
<reference evidence="3 6" key="2">
    <citation type="submission" date="2019-07" db="EMBL/GenBank/DDBJ databases">
        <title>Whole genome shotgun sequence of Myxococcus virescens NBRC 100334.</title>
        <authorList>
            <person name="Hosoyama A."/>
            <person name="Uohara A."/>
            <person name="Ohji S."/>
            <person name="Ichikawa N."/>
        </authorList>
    </citation>
    <scope>NUCLEOTIDE SEQUENCE [LARGE SCALE GENOMIC DNA]</scope>
    <source>
        <strain evidence="3 6">NBRC 100334</strain>
    </source>
</reference>
<gene>
    <name evidence="3" type="ORF">MVI01_69660</name>
    <name evidence="4" type="ORF">SAMN04488504_102107</name>
</gene>
<evidence type="ECO:0000313" key="6">
    <source>
        <dbReference type="Proteomes" id="UP000321224"/>
    </source>
</evidence>
<evidence type="ECO:0000313" key="3">
    <source>
        <dbReference type="EMBL" id="GEL75182.1"/>
    </source>
</evidence>
<reference evidence="4 5" key="1">
    <citation type="submission" date="2016-10" db="EMBL/GenBank/DDBJ databases">
        <authorList>
            <person name="Varghese N."/>
            <person name="Submissions S."/>
        </authorList>
    </citation>
    <scope>NUCLEOTIDE SEQUENCE [LARGE SCALE GENOMIC DNA]</scope>
    <source>
        <strain evidence="4 5">DSM 2260</strain>
    </source>
</reference>
<accession>A0A511HNL7</accession>
<sequence>MAHCPVHQPEIDWLKAELAYQKGLVDGLSNSVHLMAKALAMQPVAVKTQPAPRPSPPRAQPAPAPQPRVYFIQAGEMGPIKIGSSRNPATRLLELQTGNPEPLFLCATSPGGVEAEQQLHEDFASLRMTGEWFRPAPELIDYVQFIAYLNERGIL</sequence>
<dbReference type="Proteomes" id="UP000321224">
    <property type="component" value="Unassembled WGS sequence"/>
</dbReference>
<comment type="caution">
    <text evidence="3">The sequence shown here is derived from an EMBL/GenBank/DDBJ whole genome shotgun (WGS) entry which is preliminary data.</text>
</comment>